<dbReference type="AlphaFoldDB" id="A0AAJ0AZN2"/>
<dbReference type="GeneID" id="85456154"/>
<evidence type="ECO:0000313" key="2">
    <source>
        <dbReference type="EMBL" id="KAK1699728.1"/>
    </source>
</evidence>
<accession>A0AAJ0AZN2</accession>
<feature type="region of interest" description="Disordered" evidence="1">
    <location>
        <begin position="82"/>
        <end position="102"/>
    </location>
</feature>
<name>A0AAJ0AZN2_9PEZI</name>
<reference evidence="2" key="1">
    <citation type="submission" date="2021-06" db="EMBL/GenBank/DDBJ databases">
        <title>Comparative genomics, transcriptomics and evolutionary studies reveal genomic signatures of adaptation to plant cell wall in hemibiotrophic fungi.</title>
        <authorList>
            <consortium name="DOE Joint Genome Institute"/>
            <person name="Baroncelli R."/>
            <person name="Diaz J.F."/>
            <person name="Benocci T."/>
            <person name="Peng M."/>
            <person name="Battaglia E."/>
            <person name="Haridas S."/>
            <person name="Andreopoulos W."/>
            <person name="Labutti K."/>
            <person name="Pangilinan J."/>
            <person name="Floch G.L."/>
            <person name="Makela M.R."/>
            <person name="Henrissat B."/>
            <person name="Grigoriev I.V."/>
            <person name="Crouch J.A."/>
            <person name="De Vries R.P."/>
            <person name="Sukno S.A."/>
            <person name="Thon M.R."/>
        </authorList>
    </citation>
    <scope>NUCLEOTIDE SEQUENCE</scope>
    <source>
        <strain evidence="2">CBS 193.32</strain>
    </source>
</reference>
<dbReference type="RefSeq" id="XP_060435485.1">
    <property type="nucleotide sequence ID" value="XM_060571628.1"/>
</dbReference>
<proteinExistence type="predicted"/>
<sequence length="102" mass="10894">MSSSQKVSLSLLFYPSAMQCTEPVGARVAECSEYVAAVDRHGAPKHQDVVSSDKEGLSTLAPRFPNSWNQESFVARVIAPSPETPLSEPAATWSARPGSSLC</sequence>
<dbReference type="EMBL" id="JAHMHR010000003">
    <property type="protein sequence ID" value="KAK1699728.1"/>
    <property type="molecule type" value="Genomic_DNA"/>
</dbReference>
<keyword evidence="3" id="KW-1185">Reference proteome</keyword>
<evidence type="ECO:0000256" key="1">
    <source>
        <dbReference type="SAM" id="MobiDB-lite"/>
    </source>
</evidence>
<evidence type="ECO:0000313" key="3">
    <source>
        <dbReference type="Proteomes" id="UP001224890"/>
    </source>
</evidence>
<organism evidence="2 3">
    <name type="scientific">Colletotrichum godetiae</name>
    <dbReference type="NCBI Taxonomy" id="1209918"/>
    <lineage>
        <taxon>Eukaryota</taxon>
        <taxon>Fungi</taxon>
        <taxon>Dikarya</taxon>
        <taxon>Ascomycota</taxon>
        <taxon>Pezizomycotina</taxon>
        <taxon>Sordariomycetes</taxon>
        <taxon>Hypocreomycetidae</taxon>
        <taxon>Glomerellales</taxon>
        <taxon>Glomerellaceae</taxon>
        <taxon>Colletotrichum</taxon>
        <taxon>Colletotrichum acutatum species complex</taxon>
    </lineage>
</organism>
<comment type="caution">
    <text evidence="2">The sequence shown here is derived from an EMBL/GenBank/DDBJ whole genome shotgun (WGS) entry which is preliminary data.</text>
</comment>
<gene>
    <name evidence="2" type="ORF">BDP55DRAFT_626430</name>
</gene>
<protein>
    <submittedName>
        <fullName evidence="2">Uncharacterized protein</fullName>
    </submittedName>
</protein>
<dbReference type="Proteomes" id="UP001224890">
    <property type="component" value="Unassembled WGS sequence"/>
</dbReference>